<keyword evidence="1" id="KW-0677">Repeat</keyword>
<feature type="repeat" description="RCC1" evidence="2">
    <location>
        <begin position="265"/>
        <end position="319"/>
    </location>
</feature>
<dbReference type="InParanoid" id="F0ZFS5"/>
<gene>
    <name evidence="4" type="ORF">DICPUDRAFT_17436</name>
</gene>
<dbReference type="InterPro" id="IPR009091">
    <property type="entry name" value="RCC1/BLIP-II"/>
</dbReference>
<name>F0ZFS5_DICPU</name>
<evidence type="ECO:0000256" key="2">
    <source>
        <dbReference type="PROSITE-ProRule" id="PRU00235"/>
    </source>
</evidence>
<protein>
    <recommendedName>
        <fullName evidence="3">RCC1-like domain-containing protein</fullName>
    </recommendedName>
</protein>
<dbReference type="OMA" id="DIACGGY"/>
<evidence type="ECO:0000259" key="3">
    <source>
        <dbReference type="Pfam" id="PF25390"/>
    </source>
</evidence>
<dbReference type="PROSITE" id="PS50012">
    <property type="entry name" value="RCC1_3"/>
    <property type="match status" value="5"/>
</dbReference>
<dbReference type="VEuPathDB" id="AmoebaDB:DICPUDRAFT_17436"/>
<feature type="repeat" description="RCC1" evidence="2">
    <location>
        <begin position="95"/>
        <end position="148"/>
    </location>
</feature>
<dbReference type="InterPro" id="IPR000408">
    <property type="entry name" value="Reg_chr_condens"/>
</dbReference>
<feature type="non-terminal residue" evidence="4">
    <location>
        <position position="423"/>
    </location>
</feature>
<dbReference type="EMBL" id="GL871005">
    <property type="protein sequence ID" value="EGC37225.1"/>
    <property type="molecule type" value="Genomic_DNA"/>
</dbReference>
<keyword evidence="5" id="KW-1185">Reference proteome</keyword>
<dbReference type="PRINTS" id="PR00633">
    <property type="entry name" value="RCCNDNSATION"/>
</dbReference>
<evidence type="ECO:0000256" key="1">
    <source>
        <dbReference type="ARBA" id="ARBA00022737"/>
    </source>
</evidence>
<feature type="repeat" description="RCC1" evidence="2">
    <location>
        <begin position="210"/>
        <end position="264"/>
    </location>
</feature>
<evidence type="ECO:0000313" key="5">
    <source>
        <dbReference type="Proteomes" id="UP000001064"/>
    </source>
</evidence>
<dbReference type="Gene3D" id="2.130.10.30">
    <property type="entry name" value="Regulator of chromosome condensation 1/beta-lactamase-inhibitor protein II"/>
    <property type="match status" value="2"/>
</dbReference>
<dbReference type="Pfam" id="PF00415">
    <property type="entry name" value="RCC1"/>
    <property type="match status" value="1"/>
</dbReference>
<feature type="non-terminal residue" evidence="4">
    <location>
        <position position="1"/>
    </location>
</feature>
<sequence>SEEIYFDDGTEEFSFIADMDLPTKLLNITATDIFASAYHSALLNDKNEFYHWGLFSNIVSEAPNVIEIKDNNKKNNKIKDASLGGNFILMLTIDNDLYSMGKGSYGVLGLDKEMKDLEVEPKRIETLKNRNIISLSSGYEHSIVTTDKGLFSWGRSDKGQLANGELKSEIKDQINYSSKPQFIKNSDSTFRNIKKVCSGSDHSLVLNKDGTVYSWGHGYFGATGLGKKDNVATPTKIQFNKELENKLVLDIACGGYHSLILTSDNEIYSFGWGEYGQLGHSENDTKNYYSPKKIESINSSTKIKSVFAGSHATSFYVDEKGDVYSWGWGEGGTLGFGDNQNVYVPTQVKSLSNIKKIAAGFKHTLALTNDNQVYVFGDNTFGQLGSKQNNVFEDPQNDNQDDSNNIINKKSQYNININNHNRN</sequence>
<proteinExistence type="predicted"/>
<dbReference type="GeneID" id="10503669"/>
<dbReference type="AlphaFoldDB" id="F0ZFS5"/>
<feature type="repeat" description="RCC1" evidence="2">
    <location>
        <begin position="148"/>
        <end position="209"/>
    </location>
</feature>
<organism evidence="4 5">
    <name type="scientific">Dictyostelium purpureum</name>
    <name type="common">Slime mold</name>
    <dbReference type="NCBI Taxonomy" id="5786"/>
    <lineage>
        <taxon>Eukaryota</taxon>
        <taxon>Amoebozoa</taxon>
        <taxon>Evosea</taxon>
        <taxon>Eumycetozoa</taxon>
        <taxon>Dictyostelia</taxon>
        <taxon>Dictyosteliales</taxon>
        <taxon>Dictyosteliaceae</taxon>
        <taxon>Dictyostelium</taxon>
    </lineage>
</organism>
<dbReference type="KEGG" id="dpp:DICPUDRAFT_17436"/>
<dbReference type="PANTHER" id="PTHR22872:SF10">
    <property type="entry name" value="ULTRAVIOLET-B RECEPTOR UVR8"/>
    <property type="match status" value="1"/>
</dbReference>
<dbReference type="FunCoup" id="F0ZFS5">
    <property type="interactions" value="106"/>
</dbReference>
<dbReference type="InterPro" id="IPR058923">
    <property type="entry name" value="RCC1-like_dom"/>
</dbReference>
<dbReference type="eggNOG" id="KOG1426">
    <property type="taxonomic scope" value="Eukaryota"/>
</dbReference>
<accession>F0ZFS5</accession>
<dbReference type="Pfam" id="PF25390">
    <property type="entry name" value="WD40_RLD"/>
    <property type="match status" value="1"/>
</dbReference>
<evidence type="ECO:0000313" key="4">
    <source>
        <dbReference type="EMBL" id="EGC37225.1"/>
    </source>
</evidence>
<dbReference type="Proteomes" id="UP000001064">
    <property type="component" value="Unassembled WGS sequence"/>
</dbReference>
<dbReference type="OrthoDB" id="8068875at2759"/>
<feature type="repeat" description="RCC1" evidence="2">
    <location>
        <begin position="321"/>
        <end position="370"/>
    </location>
</feature>
<dbReference type="SUPFAM" id="SSF50985">
    <property type="entry name" value="RCC1/BLIP-II"/>
    <property type="match status" value="2"/>
</dbReference>
<dbReference type="InterPro" id="IPR051625">
    <property type="entry name" value="Signaling_Regulatory_Domain"/>
</dbReference>
<dbReference type="PROSITE" id="PS00626">
    <property type="entry name" value="RCC1_2"/>
    <property type="match status" value="2"/>
</dbReference>
<reference evidence="5" key="1">
    <citation type="journal article" date="2011" name="Genome Biol.">
        <title>Comparative genomics of the social amoebae Dictyostelium discoideum and Dictyostelium purpureum.</title>
        <authorList>
            <consortium name="US DOE Joint Genome Institute (JGI-PGF)"/>
            <person name="Sucgang R."/>
            <person name="Kuo A."/>
            <person name="Tian X."/>
            <person name="Salerno W."/>
            <person name="Parikh A."/>
            <person name="Feasley C.L."/>
            <person name="Dalin E."/>
            <person name="Tu H."/>
            <person name="Huang E."/>
            <person name="Barry K."/>
            <person name="Lindquist E."/>
            <person name="Shapiro H."/>
            <person name="Bruce D."/>
            <person name="Schmutz J."/>
            <person name="Salamov A."/>
            <person name="Fey P."/>
            <person name="Gaudet P."/>
            <person name="Anjard C."/>
            <person name="Babu M.M."/>
            <person name="Basu S."/>
            <person name="Bushmanova Y."/>
            <person name="van der Wel H."/>
            <person name="Katoh-Kurasawa M."/>
            <person name="Dinh C."/>
            <person name="Coutinho P.M."/>
            <person name="Saito T."/>
            <person name="Elias M."/>
            <person name="Schaap P."/>
            <person name="Kay R.R."/>
            <person name="Henrissat B."/>
            <person name="Eichinger L."/>
            <person name="Rivero F."/>
            <person name="Putnam N.H."/>
            <person name="West C.M."/>
            <person name="Loomis W.F."/>
            <person name="Chisholm R.L."/>
            <person name="Shaulsky G."/>
            <person name="Strassmann J.E."/>
            <person name="Queller D.C."/>
            <person name="Kuspa A."/>
            <person name="Grigoriev I.V."/>
        </authorList>
    </citation>
    <scope>NUCLEOTIDE SEQUENCE [LARGE SCALE GENOMIC DNA]</scope>
    <source>
        <strain evidence="5">QSDP1</strain>
    </source>
</reference>
<dbReference type="PANTHER" id="PTHR22872">
    <property type="entry name" value="BTK-BINDING PROTEIN-RELATED"/>
    <property type="match status" value="1"/>
</dbReference>
<dbReference type="STRING" id="5786.F0ZFS5"/>
<dbReference type="RefSeq" id="XP_003286276.1">
    <property type="nucleotide sequence ID" value="XM_003286228.1"/>
</dbReference>
<feature type="domain" description="RCC1-like" evidence="3">
    <location>
        <begin position="177"/>
        <end position="412"/>
    </location>
</feature>